<dbReference type="GO" id="GO:0007283">
    <property type="term" value="P:spermatogenesis"/>
    <property type="evidence" value="ECO:0007669"/>
    <property type="project" value="TreeGrafter"/>
</dbReference>
<gene>
    <name evidence="2" type="ORF">J0S82_013231</name>
    <name evidence="3" type="ORF">J0S82_013249</name>
</gene>
<evidence type="ECO:0000313" key="4">
    <source>
        <dbReference type="Proteomes" id="UP000700334"/>
    </source>
</evidence>
<dbReference type="GO" id="GO:0001890">
    <property type="term" value="P:placenta development"/>
    <property type="evidence" value="ECO:0007669"/>
    <property type="project" value="TreeGrafter"/>
</dbReference>
<comment type="caution">
    <text evidence="2">The sequence shown here is derived from an EMBL/GenBank/DDBJ whole genome shotgun (WGS) entry which is preliminary data.</text>
</comment>
<dbReference type="EMBL" id="JAGFMF010012102">
    <property type="protein sequence ID" value="KAG8507547.1"/>
    <property type="molecule type" value="Genomic_DNA"/>
</dbReference>
<name>A0A8J6A9W0_GALPY</name>
<dbReference type="Proteomes" id="UP000700334">
    <property type="component" value="Unassembled WGS sequence"/>
</dbReference>
<feature type="region of interest" description="Disordered" evidence="1">
    <location>
        <begin position="313"/>
        <end position="346"/>
    </location>
</feature>
<dbReference type="AlphaFoldDB" id="A0A8J6A9W0"/>
<evidence type="ECO:0000313" key="3">
    <source>
        <dbReference type="EMBL" id="KAG8507547.1"/>
    </source>
</evidence>
<protein>
    <submittedName>
        <fullName evidence="2">Testis-expressed protein 19.2</fullName>
    </submittedName>
</protein>
<dbReference type="EMBL" id="JAGFMF010012102">
    <property type="protein sequence ID" value="KAG8507529.1"/>
    <property type="molecule type" value="Genomic_DNA"/>
</dbReference>
<dbReference type="PANTHER" id="PTHR31387:SF0">
    <property type="entry name" value="TESTIS-EXPRESSED PROTEIN 19"/>
    <property type="match status" value="1"/>
</dbReference>
<feature type="compositionally biased region" description="Low complexity" evidence="1">
    <location>
        <begin position="317"/>
        <end position="329"/>
    </location>
</feature>
<evidence type="ECO:0000313" key="2">
    <source>
        <dbReference type="EMBL" id="KAG8507529.1"/>
    </source>
</evidence>
<reference evidence="2" key="1">
    <citation type="journal article" date="2021" name="Evol. Appl.">
        <title>The genome of the Pyrenean desman and the effects of bottlenecks and inbreeding on the genomic landscape of an endangered species.</title>
        <authorList>
            <person name="Escoda L."/>
            <person name="Castresana J."/>
        </authorList>
    </citation>
    <scope>NUCLEOTIDE SEQUENCE</scope>
    <source>
        <strain evidence="2">IBE-C5619</strain>
    </source>
</reference>
<accession>A0A8J6A9W0</accession>
<dbReference type="OrthoDB" id="9797797at2759"/>
<proteinExistence type="predicted"/>
<dbReference type="PANTHER" id="PTHR31387">
    <property type="entry name" value="TESTIS-EXPRESSED PROTEIN 19"/>
    <property type="match status" value="1"/>
</dbReference>
<feature type="compositionally biased region" description="Gly residues" evidence="1">
    <location>
        <begin position="330"/>
        <end position="346"/>
    </location>
</feature>
<dbReference type="GO" id="GO:0005634">
    <property type="term" value="C:nucleus"/>
    <property type="evidence" value="ECO:0007669"/>
    <property type="project" value="TreeGrafter"/>
</dbReference>
<dbReference type="InterPro" id="IPR029093">
    <property type="entry name" value="TEX19"/>
</dbReference>
<dbReference type="GO" id="GO:0005737">
    <property type="term" value="C:cytoplasm"/>
    <property type="evidence" value="ECO:0007669"/>
    <property type="project" value="TreeGrafter"/>
</dbReference>
<organism evidence="2 4">
    <name type="scientific">Galemys pyrenaicus</name>
    <name type="common">Iberian desman</name>
    <name type="synonym">Pyrenean desman</name>
    <dbReference type="NCBI Taxonomy" id="202257"/>
    <lineage>
        <taxon>Eukaryota</taxon>
        <taxon>Metazoa</taxon>
        <taxon>Chordata</taxon>
        <taxon>Craniata</taxon>
        <taxon>Vertebrata</taxon>
        <taxon>Euteleostomi</taxon>
        <taxon>Mammalia</taxon>
        <taxon>Eutheria</taxon>
        <taxon>Laurasiatheria</taxon>
        <taxon>Eulipotyphla</taxon>
        <taxon>Talpidae</taxon>
        <taxon>Galemys</taxon>
    </lineage>
</organism>
<keyword evidence="4" id="KW-1185">Reference proteome</keyword>
<dbReference type="GO" id="GO:0008584">
    <property type="term" value="P:male gonad development"/>
    <property type="evidence" value="ECO:0007669"/>
    <property type="project" value="TreeGrafter"/>
</dbReference>
<evidence type="ECO:0000256" key="1">
    <source>
        <dbReference type="SAM" id="MobiDB-lite"/>
    </source>
</evidence>
<dbReference type="Pfam" id="PF15553">
    <property type="entry name" value="TEX19"/>
    <property type="match status" value="2"/>
</dbReference>
<sequence length="346" mass="36304">MCPPVEGRHSAEGVSHLYAAWLYQMRYSGRLRICFSCFKAAFLDLKDLLASDDWDDDDWDPELMDLEEAGSAGGGSPEAAPGWGQGAAAWGFGGFGGLAGLGGFGGFGAFGALGTLGPLGALAAAGPVGGLNHHFGPANVGPQEVTPLDLGPADADWTQGLPWRFGGLPTCSHWPTPYPSWQGFLKVDLPPGEPMVLELGTTRPVEPAEVEAWLLELQVVSLVGRYDAVYLRKMTVGGVQSAPGQRWRLLLEPDEVWVVRLQDAPQEQDLHRWKLSILESSPPGQNEELVPADAALLKRGFTVLSFGPLAKREAEEGGCSSGPPSSTAGQGPGAGGWGPGASLGPG</sequence>